<reference evidence="3 5" key="1">
    <citation type="submission" date="2008-03" db="EMBL/GenBank/DDBJ databases">
        <title>Annotation of Ixodes scapularis.</title>
        <authorList>
            <consortium name="Ixodes scapularis Genome Project Consortium"/>
            <person name="Caler E."/>
            <person name="Hannick L.I."/>
            <person name="Bidwell S."/>
            <person name="Joardar V."/>
            <person name="Thiagarajan M."/>
            <person name="Amedeo P."/>
            <person name="Galinsky K.J."/>
            <person name="Schobel S."/>
            <person name="Inman J."/>
            <person name="Hostetler J."/>
            <person name="Miller J."/>
            <person name="Hammond M."/>
            <person name="Megy K."/>
            <person name="Lawson D."/>
            <person name="Kodira C."/>
            <person name="Sutton G."/>
            <person name="Meyer J."/>
            <person name="Hill C.A."/>
            <person name="Birren B."/>
            <person name="Nene V."/>
            <person name="Collins F."/>
            <person name="Alarcon-Chaidez F."/>
            <person name="Wikel S."/>
            <person name="Strausberg R."/>
        </authorList>
    </citation>
    <scope>NUCLEOTIDE SEQUENCE [LARGE SCALE GENOMIC DNA]</scope>
    <source>
        <strain evidence="5">Wikel</strain>
        <strain evidence="3">Wikel colony</strain>
    </source>
</reference>
<dbReference type="InterPro" id="IPR049076">
    <property type="entry name" value="ACCA"/>
</dbReference>
<dbReference type="VEuPathDB" id="VectorBase:ISCP_008402"/>
<feature type="domain" description="Lipoyl-binding" evidence="2">
    <location>
        <begin position="218"/>
        <end position="271"/>
    </location>
</feature>
<dbReference type="Gene3D" id="3.30.470.20">
    <property type="entry name" value="ATP-grasp fold, B domain"/>
    <property type="match status" value="1"/>
</dbReference>
<reference evidence="4" key="2">
    <citation type="submission" date="2020-05" db="UniProtKB">
        <authorList>
            <consortium name="EnsemblMetazoa"/>
        </authorList>
    </citation>
    <scope>IDENTIFICATION</scope>
    <source>
        <strain evidence="4">wikel</strain>
    </source>
</reference>
<dbReference type="EMBL" id="ABJB010554821">
    <property type="status" value="NOT_ANNOTATED_CDS"/>
    <property type="molecule type" value="Genomic_DNA"/>
</dbReference>
<feature type="non-terminal residue" evidence="3">
    <location>
        <position position="1"/>
    </location>
</feature>
<dbReference type="OrthoDB" id="10029892at2759"/>
<dbReference type="PaxDb" id="6945-B7PBK7"/>
<gene>
    <name evidence="3" type="ORF">IscW_ISCW024131</name>
</gene>
<organism>
    <name type="scientific">Ixodes scapularis</name>
    <name type="common">Black-legged tick</name>
    <name type="synonym">Deer tick</name>
    <dbReference type="NCBI Taxonomy" id="6945"/>
    <lineage>
        <taxon>Eukaryota</taxon>
        <taxon>Metazoa</taxon>
        <taxon>Ecdysozoa</taxon>
        <taxon>Arthropoda</taxon>
        <taxon>Chelicerata</taxon>
        <taxon>Arachnida</taxon>
        <taxon>Acari</taxon>
        <taxon>Parasitiformes</taxon>
        <taxon>Ixodida</taxon>
        <taxon>Ixodoidea</taxon>
        <taxon>Ixodidae</taxon>
        <taxon>Ixodinae</taxon>
        <taxon>Ixodes</taxon>
    </lineage>
</organism>
<proteinExistence type="predicted"/>
<dbReference type="AlphaFoldDB" id="B7PBK7"/>
<dbReference type="PROSITE" id="PS50968">
    <property type="entry name" value="BIOTINYL_LIPOYL"/>
    <property type="match status" value="1"/>
</dbReference>
<dbReference type="GO" id="GO:0003989">
    <property type="term" value="F:acetyl-CoA carboxylase activity"/>
    <property type="evidence" value="ECO:0007669"/>
    <property type="project" value="InterPro"/>
</dbReference>
<dbReference type="EMBL" id="ABJB010053214">
    <property type="status" value="NOT_ANNOTATED_CDS"/>
    <property type="molecule type" value="Genomic_DNA"/>
</dbReference>
<dbReference type="Pfam" id="PF00364">
    <property type="entry name" value="Biotin_lipoyl"/>
    <property type="match status" value="1"/>
</dbReference>
<sequence length="271" mass="30069">LNFRSNKNVWGYFSVGASGGLHEFADSQFGHCFSWGEDREEARDTSKVPQLLFNSREASTLQIKSLVHFAFATHFLADSACVKCHMGAAVVRKSPSGKPDTMLSVICGALHVAHRTICENFRNFQTCLEKGQILPATTLTNSLTVDLINESIKYTVQVSQCGPTTYFLCMNGSGRKVEAHRLSDDRLLLSIDGASYTTYMKEEVDRYRVVIGNQTCIFEKEKDPSVLRSPSTGKLLQFLVEDGAHVVCGQAYAEVEVMKMVMTLSVEESGW</sequence>
<dbReference type="EnsemblMetazoa" id="ISCW024131-RA">
    <property type="protein sequence ID" value="ISCW024131-PA"/>
    <property type="gene ID" value="ISCW024131"/>
</dbReference>
<accession>B7PBK7</accession>
<dbReference type="Proteomes" id="UP000001555">
    <property type="component" value="Unassembled WGS sequence"/>
</dbReference>
<dbReference type="PANTHER" id="PTHR45728">
    <property type="entry name" value="ACETYL-COA CARBOXYLASE, ISOFORM A"/>
    <property type="match status" value="1"/>
</dbReference>
<dbReference type="SUPFAM" id="SSF51230">
    <property type="entry name" value="Single hybrid motif"/>
    <property type="match status" value="1"/>
</dbReference>
<dbReference type="STRING" id="6945.B7PBK7"/>
<dbReference type="HOGENOM" id="CLU_1035561_0_0_1"/>
<evidence type="ECO:0000313" key="5">
    <source>
        <dbReference type="Proteomes" id="UP000001555"/>
    </source>
</evidence>
<dbReference type="VEuPathDB" id="VectorBase:ISCI024131"/>
<dbReference type="Gene3D" id="2.40.50.100">
    <property type="match status" value="1"/>
</dbReference>
<protein>
    <submittedName>
        <fullName evidence="3 4">Acetyl CoA carboxylase, putative</fullName>
    </submittedName>
</protein>
<name>B7PBK7_IXOSC</name>
<dbReference type="InterPro" id="IPR000089">
    <property type="entry name" value="Biotin_lipoyl"/>
</dbReference>
<dbReference type="EMBL" id="ABJB010227940">
    <property type="status" value="NOT_ANNOTATED_CDS"/>
    <property type="molecule type" value="Genomic_DNA"/>
</dbReference>
<keyword evidence="1" id="KW-0092">Biotin</keyword>
<dbReference type="FunFam" id="2.40.50.100:FF:000005">
    <property type="entry name" value="Acetyl-CoA carboxylase 1"/>
    <property type="match status" value="1"/>
</dbReference>
<dbReference type="InterPro" id="IPR049074">
    <property type="entry name" value="ACCA_BT"/>
</dbReference>
<evidence type="ECO:0000259" key="2">
    <source>
        <dbReference type="PROSITE" id="PS50968"/>
    </source>
</evidence>
<evidence type="ECO:0000256" key="1">
    <source>
        <dbReference type="ARBA" id="ARBA00023267"/>
    </source>
</evidence>
<dbReference type="PANTHER" id="PTHR45728:SF3">
    <property type="entry name" value="ACETYL-COA CARBOXYLASE"/>
    <property type="match status" value="1"/>
</dbReference>
<dbReference type="Pfam" id="PF21385">
    <property type="entry name" value="ACCA_BT"/>
    <property type="match status" value="1"/>
</dbReference>
<dbReference type="InterPro" id="IPR011053">
    <property type="entry name" value="Single_hybrid_motif"/>
</dbReference>
<evidence type="ECO:0000313" key="3">
    <source>
        <dbReference type="EMBL" id="EEC03979.1"/>
    </source>
</evidence>
<dbReference type="EMBL" id="DS677077">
    <property type="protein sequence ID" value="EEC03979.1"/>
    <property type="molecule type" value="Genomic_DNA"/>
</dbReference>
<dbReference type="CDD" id="cd06850">
    <property type="entry name" value="biotinyl_domain"/>
    <property type="match status" value="1"/>
</dbReference>
<keyword evidence="5" id="KW-1185">Reference proteome</keyword>
<dbReference type="InterPro" id="IPR001882">
    <property type="entry name" value="Biotin_BS"/>
</dbReference>
<evidence type="ECO:0000313" key="4">
    <source>
        <dbReference type="EnsemblMetazoa" id="ISCW024131-PA"/>
    </source>
</evidence>
<dbReference type="PROSITE" id="PS00188">
    <property type="entry name" value="BIOTIN"/>
    <property type="match status" value="1"/>
</dbReference>
<dbReference type="VEuPathDB" id="VectorBase:ISCW024131"/>